<feature type="binding site" evidence="6">
    <location>
        <begin position="15"/>
        <end position="17"/>
    </location>
    <ligand>
        <name>FMN</name>
        <dbReference type="ChEBI" id="CHEBI:58210"/>
    </ligand>
</feature>
<evidence type="ECO:0000256" key="3">
    <source>
        <dbReference type="ARBA" id="ARBA00023002"/>
    </source>
</evidence>
<dbReference type="GeneID" id="29369600"/>
<dbReference type="InterPro" id="IPR003680">
    <property type="entry name" value="Flavodoxin_fold"/>
</dbReference>
<dbReference type="InterPro" id="IPR023048">
    <property type="entry name" value="NADH:quinone_OxRdtase_FMN_depd"/>
</dbReference>
<dbReference type="GO" id="GO:0016655">
    <property type="term" value="F:oxidoreductase activity, acting on NAD(P)H, quinone or similar compound as acceptor"/>
    <property type="evidence" value="ECO:0007669"/>
    <property type="project" value="InterPro"/>
</dbReference>
<keyword evidence="3 6" id="KW-0560">Oxidoreductase</keyword>
<dbReference type="InterPro" id="IPR050104">
    <property type="entry name" value="FMN-dep_NADH:Q_OxRdtase_AzoR1"/>
</dbReference>
<name>A0A0M7DWM3_ALCFA</name>
<comment type="catalytic activity">
    <reaction evidence="5">
        <text>N,N-dimethyl-1,4-phenylenediamine + anthranilate + 2 NAD(+) = 2-(4-dimethylaminophenyl)diazenylbenzoate + 2 NADH + 2 H(+)</text>
        <dbReference type="Rhea" id="RHEA:55872"/>
        <dbReference type="ChEBI" id="CHEBI:15378"/>
        <dbReference type="ChEBI" id="CHEBI:15783"/>
        <dbReference type="ChEBI" id="CHEBI:16567"/>
        <dbReference type="ChEBI" id="CHEBI:57540"/>
        <dbReference type="ChEBI" id="CHEBI:57945"/>
        <dbReference type="ChEBI" id="CHEBI:71579"/>
        <dbReference type="EC" id="1.7.1.17"/>
    </reaction>
    <physiologicalReaction direction="right-to-left" evidence="5">
        <dbReference type="Rhea" id="RHEA:55874"/>
    </physiologicalReaction>
</comment>
<comment type="caution">
    <text evidence="6">Lacks conserved residue(s) required for the propagation of feature annotation.</text>
</comment>
<dbReference type="Proteomes" id="UP001211866">
    <property type="component" value="Chromosome"/>
</dbReference>
<keyword evidence="4 6" id="KW-0520">NAD</keyword>
<accession>A0A0S2JML5</accession>
<comment type="subunit">
    <text evidence="6">Homodimer.</text>
</comment>
<keyword evidence="11" id="KW-1185">Reference proteome</keyword>
<dbReference type="RefSeq" id="WP_042481863.1">
    <property type="nucleotide sequence ID" value="NZ_CAXOKM010000004.1"/>
</dbReference>
<dbReference type="STRING" id="511.UZ73_02645"/>
<feature type="domain" description="Flavodoxin-like fold" evidence="7">
    <location>
        <begin position="1"/>
        <end position="201"/>
    </location>
</feature>
<dbReference type="HAMAP" id="MF_01216">
    <property type="entry name" value="Azoreductase_type1"/>
    <property type="match status" value="1"/>
</dbReference>
<evidence type="ECO:0000313" key="10">
    <source>
        <dbReference type="Proteomes" id="UP000245216"/>
    </source>
</evidence>
<keyword evidence="1 6" id="KW-0285">Flavoprotein</keyword>
<dbReference type="EC" id="1.6.5.-" evidence="6"/>
<evidence type="ECO:0000256" key="2">
    <source>
        <dbReference type="ARBA" id="ARBA00022643"/>
    </source>
</evidence>
<reference evidence="9 11" key="3">
    <citation type="submission" date="2022-05" db="EMBL/GenBank/DDBJ databases">
        <title>Complete sequence of strain NY11312.</title>
        <authorList>
            <person name="Zhou D."/>
        </authorList>
    </citation>
    <scope>NUCLEOTIDE SEQUENCE [LARGE SCALE GENOMIC DNA]</scope>
    <source>
        <strain evidence="9 11">NY11312</strain>
    </source>
</reference>
<reference evidence="8 10" key="2">
    <citation type="submission" date="2018-05" db="EMBL/GenBank/DDBJ databases">
        <authorList>
            <person name="Lanie J.A."/>
            <person name="Ng W.-L."/>
            <person name="Kazmierczak K.M."/>
            <person name="Andrzejewski T.M."/>
            <person name="Davidsen T.M."/>
            <person name="Wayne K.J."/>
            <person name="Tettelin H."/>
            <person name="Glass J.I."/>
            <person name="Rusch D."/>
            <person name="Podicherti R."/>
            <person name="Tsui H.-C.T."/>
            <person name="Winkler M.E."/>
        </authorList>
    </citation>
    <scope>NUCLEOTIDE SEQUENCE [LARGE SCALE GENOMIC DNA]</scope>
    <source>
        <strain evidence="8 10">YBY</strain>
    </source>
</reference>
<evidence type="ECO:0000313" key="9">
    <source>
        <dbReference type="EMBL" id="WBM36868.1"/>
    </source>
</evidence>
<comment type="catalytic activity">
    <reaction evidence="6">
        <text>2 a quinone + NADH + H(+) = 2 a 1,4-benzosemiquinone + NAD(+)</text>
        <dbReference type="Rhea" id="RHEA:65952"/>
        <dbReference type="ChEBI" id="CHEBI:15378"/>
        <dbReference type="ChEBI" id="CHEBI:57540"/>
        <dbReference type="ChEBI" id="CHEBI:57945"/>
        <dbReference type="ChEBI" id="CHEBI:132124"/>
        <dbReference type="ChEBI" id="CHEBI:134225"/>
    </reaction>
</comment>
<dbReference type="KEGG" id="afa:UZ73_02645"/>
<accession>A0A0M7DWM3</accession>
<protein>
    <recommendedName>
        <fullName evidence="6">FMN dependent NADH:quinone oxidoreductase</fullName>
        <ecNumber evidence="6">1.6.5.-</ecNumber>
    </recommendedName>
    <alternativeName>
        <fullName evidence="6">Azo-dye reductase</fullName>
    </alternativeName>
    <alternativeName>
        <fullName evidence="6">FMN-dependent NADH-azo compound oxidoreductase</fullName>
    </alternativeName>
    <alternativeName>
        <fullName evidence="6">FMN-dependent NADH-azoreductase</fullName>
        <ecNumber evidence="6">1.7.1.17</ecNumber>
    </alternativeName>
</protein>
<dbReference type="OrthoDB" id="9787136at2"/>
<comment type="function">
    <text evidence="6">Quinone reductase that provides resistance to thiol-specific stress caused by electrophilic quinones.</text>
</comment>
<evidence type="ECO:0000313" key="8">
    <source>
        <dbReference type="EMBL" id="PWE15575.1"/>
    </source>
</evidence>
<dbReference type="GO" id="GO:0010181">
    <property type="term" value="F:FMN binding"/>
    <property type="evidence" value="ECO:0007669"/>
    <property type="project" value="UniProtKB-UniRule"/>
</dbReference>
<dbReference type="InterPro" id="IPR029039">
    <property type="entry name" value="Flavoprotein-like_sf"/>
</dbReference>
<keyword evidence="2 6" id="KW-0288">FMN</keyword>
<evidence type="ECO:0000256" key="4">
    <source>
        <dbReference type="ARBA" id="ARBA00023027"/>
    </source>
</evidence>
<evidence type="ECO:0000256" key="6">
    <source>
        <dbReference type="HAMAP-Rule" id="MF_01216"/>
    </source>
</evidence>
<proteinExistence type="inferred from homology"/>
<evidence type="ECO:0000256" key="1">
    <source>
        <dbReference type="ARBA" id="ARBA00022630"/>
    </source>
</evidence>
<feature type="binding site" evidence="6">
    <location>
        <begin position="140"/>
        <end position="143"/>
    </location>
    <ligand>
        <name>FMN</name>
        <dbReference type="ChEBI" id="CHEBI:58210"/>
    </ligand>
</feature>
<dbReference type="EMBL" id="QEXO01000001">
    <property type="protein sequence ID" value="PWE15575.1"/>
    <property type="molecule type" value="Genomic_DNA"/>
</dbReference>
<feature type="binding site" evidence="6">
    <location>
        <position position="9"/>
    </location>
    <ligand>
        <name>FMN</name>
        <dbReference type="ChEBI" id="CHEBI:58210"/>
    </ligand>
</feature>
<comment type="function">
    <text evidence="6">Also exhibits azoreductase activity. Catalyzes the reductive cleavage of the azo bond in aromatic azo compounds to the corresponding amines.</text>
</comment>
<dbReference type="GO" id="GO:0009055">
    <property type="term" value="F:electron transfer activity"/>
    <property type="evidence" value="ECO:0007669"/>
    <property type="project" value="UniProtKB-UniRule"/>
</dbReference>
<reference evidence="8 10" key="1">
    <citation type="submission" date="2018-05" db="EMBL/GenBank/DDBJ databases">
        <title>Genome Sequence of an Efficient Indole-Degrading Bacterium, Alcaligenes sp.YBY.</title>
        <authorList>
            <person name="Yang B."/>
        </authorList>
    </citation>
    <scope>NUCLEOTIDE SEQUENCE [LARGE SCALE GENOMIC DNA]</scope>
    <source>
        <strain evidence="8 10">YBY</strain>
    </source>
</reference>
<sequence>MKLLHVDSSITGANSVSRELSQFVVDQLRQQNDQVQVEHVDLALNPPPHFSADSLGMRLGLDPATLSERQRAENAITEQYLNQFLASDVVVIGAPFYNFTIPSQLKAWMDRLAQAGRTFRYTSNGPEGLAGDKTVYLVLSRGGIYSESEQGQAMEHQESYLRVMFGFMGVTDLRIVYAEGLGKTPELRDQIVENAKASVSALLEKSVA</sequence>
<gene>
    <name evidence="6" type="primary">azoR</name>
    <name evidence="8" type="ORF">DF183_02250</name>
    <name evidence="9" type="ORF">M2J83_13735</name>
</gene>
<comment type="cofactor">
    <cofactor evidence="6">
        <name>FMN</name>
        <dbReference type="ChEBI" id="CHEBI:58210"/>
    </cofactor>
    <text evidence="6">Binds 1 FMN per subunit.</text>
</comment>
<dbReference type="AlphaFoldDB" id="A0A0M7DWM3"/>
<comment type="similarity">
    <text evidence="6">Belongs to the azoreductase type 1 family.</text>
</comment>
<dbReference type="PANTHER" id="PTHR43741">
    <property type="entry name" value="FMN-DEPENDENT NADH-AZOREDUCTASE 1"/>
    <property type="match status" value="1"/>
</dbReference>
<evidence type="ECO:0000313" key="11">
    <source>
        <dbReference type="Proteomes" id="UP001211866"/>
    </source>
</evidence>
<dbReference type="EMBL" id="CP096916">
    <property type="protein sequence ID" value="WBM36868.1"/>
    <property type="molecule type" value="Genomic_DNA"/>
</dbReference>
<evidence type="ECO:0000256" key="5">
    <source>
        <dbReference type="ARBA" id="ARBA00048542"/>
    </source>
</evidence>
<dbReference type="GO" id="GO:0016652">
    <property type="term" value="F:oxidoreductase activity, acting on NAD(P)H as acceptor"/>
    <property type="evidence" value="ECO:0007669"/>
    <property type="project" value="UniProtKB-UniRule"/>
</dbReference>
<organism evidence="8 10">
    <name type="scientific">Alcaligenes faecalis</name>
    <dbReference type="NCBI Taxonomy" id="511"/>
    <lineage>
        <taxon>Bacteria</taxon>
        <taxon>Pseudomonadati</taxon>
        <taxon>Pseudomonadota</taxon>
        <taxon>Betaproteobacteria</taxon>
        <taxon>Burkholderiales</taxon>
        <taxon>Alcaligenaceae</taxon>
        <taxon>Alcaligenes</taxon>
    </lineage>
</organism>
<dbReference type="SUPFAM" id="SSF52218">
    <property type="entry name" value="Flavoproteins"/>
    <property type="match status" value="1"/>
</dbReference>
<dbReference type="Pfam" id="PF02525">
    <property type="entry name" value="Flavodoxin_2"/>
    <property type="match status" value="1"/>
</dbReference>
<dbReference type="Gene3D" id="3.40.50.360">
    <property type="match status" value="1"/>
</dbReference>
<dbReference type="EC" id="1.7.1.17" evidence="6"/>
<dbReference type="Proteomes" id="UP000245216">
    <property type="component" value="Unassembled WGS sequence"/>
</dbReference>
<dbReference type="PANTHER" id="PTHR43741:SF4">
    <property type="entry name" value="FMN-DEPENDENT NADH:QUINONE OXIDOREDUCTASE"/>
    <property type="match status" value="1"/>
</dbReference>
<evidence type="ECO:0000259" key="7">
    <source>
        <dbReference type="Pfam" id="PF02525"/>
    </source>
</evidence>